<protein>
    <recommendedName>
        <fullName evidence="6">ATP synthase subunit b-delta</fullName>
    </recommendedName>
</protein>
<keyword evidence="18" id="KW-0175">Coiled coil</keyword>
<evidence type="ECO:0000256" key="11">
    <source>
        <dbReference type="ARBA" id="ARBA00022989"/>
    </source>
</evidence>
<keyword evidence="7" id="KW-0813">Transport</keyword>
<evidence type="ECO:0000256" key="10">
    <source>
        <dbReference type="ARBA" id="ARBA00022781"/>
    </source>
</evidence>
<dbReference type="InterPro" id="IPR002146">
    <property type="entry name" value="ATP_synth_b/b'su_bac/chlpt"/>
</dbReference>
<comment type="similarity">
    <text evidence="5">In the N-terminal section; belongs to the ATPase B chain family.</text>
</comment>
<dbReference type="GO" id="GO:0045259">
    <property type="term" value="C:proton-transporting ATP synthase complex"/>
    <property type="evidence" value="ECO:0007669"/>
    <property type="project" value="UniProtKB-KW"/>
</dbReference>
<evidence type="ECO:0000256" key="19">
    <source>
        <dbReference type="SAM" id="Phobius"/>
    </source>
</evidence>
<evidence type="ECO:0000256" key="15">
    <source>
        <dbReference type="ARBA" id="ARBA00023310"/>
    </source>
</evidence>
<dbReference type="CDD" id="cd06503">
    <property type="entry name" value="ATP-synt_Fo_b"/>
    <property type="match status" value="1"/>
</dbReference>
<dbReference type="PANTHER" id="PTHR33445">
    <property type="entry name" value="ATP SYNTHASE SUBUNIT B', CHLOROPLASTIC"/>
    <property type="match status" value="1"/>
</dbReference>
<keyword evidence="13 19" id="KW-0472">Membrane</keyword>
<comment type="similarity">
    <text evidence="3">Belongs to the ATPase B chain family.</text>
</comment>
<feature type="transmembrane region" description="Helical" evidence="19">
    <location>
        <begin position="6"/>
        <end position="26"/>
    </location>
</feature>
<gene>
    <name evidence="20" type="ORF">MNBD_NITROSPIRAE02-1513</name>
</gene>
<dbReference type="GO" id="GO:0046933">
    <property type="term" value="F:proton-transporting ATP synthase activity, rotational mechanism"/>
    <property type="evidence" value="ECO:0007669"/>
    <property type="project" value="InterPro"/>
</dbReference>
<dbReference type="HAMAP" id="MF_01416">
    <property type="entry name" value="ATP_synth_delta_bact"/>
    <property type="match status" value="1"/>
</dbReference>
<comment type="function">
    <text evidence="17">F(1)F(0) ATP synthase produces ATP from ADP in the presence of a proton or sodium gradient. F-type ATPases consist of two structural domains, F(1) containing the extramembraneous catalytic core and F(0) containing the membrane proton channel, linked together by a central stalk and a peripheral stalk. During catalysis, ATP synthesis in the catalytic domain of F(1) is coupled via a rotary mechanism of the central stalk subunits to proton translocation.</text>
</comment>
<evidence type="ECO:0000256" key="6">
    <source>
        <dbReference type="ARBA" id="ARBA00015256"/>
    </source>
</evidence>
<evidence type="ECO:0000256" key="16">
    <source>
        <dbReference type="ARBA" id="ARBA00024925"/>
    </source>
</evidence>
<evidence type="ECO:0000256" key="7">
    <source>
        <dbReference type="ARBA" id="ARBA00022448"/>
    </source>
</evidence>
<evidence type="ECO:0000256" key="9">
    <source>
        <dbReference type="ARBA" id="ARBA00022692"/>
    </source>
</evidence>
<keyword evidence="14" id="KW-0511">Multifunctional enzyme</keyword>
<proteinExistence type="inferred from homology"/>
<keyword evidence="12" id="KW-0406">Ion transport</keyword>
<dbReference type="HAMAP" id="MF_01398">
    <property type="entry name" value="ATP_synth_b_bprime"/>
    <property type="match status" value="1"/>
</dbReference>
<feature type="coiled-coil region" evidence="18">
    <location>
        <begin position="33"/>
        <end position="104"/>
    </location>
</feature>
<evidence type="ECO:0000256" key="17">
    <source>
        <dbReference type="ARBA" id="ARBA00025198"/>
    </source>
</evidence>
<dbReference type="InterPro" id="IPR050059">
    <property type="entry name" value="ATP_synthase_B_chain"/>
</dbReference>
<evidence type="ECO:0000256" key="5">
    <source>
        <dbReference type="ARBA" id="ARBA00010811"/>
    </source>
</evidence>
<evidence type="ECO:0000256" key="3">
    <source>
        <dbReference type="ARBA" id="ARBA00005513"/>
    </source>
</evidence>
<evidence type="ECO:0000256" key="12">
    <source>
        <dbReference type="ARBA" id="ARBA00023065"/>
    </source>
</evidence>
<evidence type="ECO:0000313" key="20">
    <source>
        <dbReference type="EMBL" id="VAX30150.1"/>
    </source>
</evidence>
<keyword evidence="9 19" id="KW-0812">Transmembrane</keyword>
<dbReference type="AlphaFoldDB" id="A0A3B1D5C5"/>
<dbReference type="EMBL" id="UOGH01000153">
    <property type="protein sequence ID" value="VAX30150.1"/>
    <property type="molecule type" value="Genomic_DNA"/>
</dbReference>
<dbReference type="GO" id="GO:0005886">
    <property type="term" value="C:plasma membrane"/>
    <property type="evidence" value="ECO:0007669"/>
    <property type="project" value="UniProtKB-SubCell"/>
</dbReference>
<evidence type="ECO:0000256" key="14">
    <source>
        <dbReference type="ARBA" id="ARBA00023268"/>
    </source>
</evidence>
<evidence type="ECO:0000256" key="13">
    <source>
        <dbReference type="ARBA" id="ARBA00023136"/>
    </source>
</evidence>
<dbReference type="Pfam" id="PF00213">
    <property type="entry name" value="OSCP"/>
    <property type="match status" value="1"/>
</dbReference>
<dbReference type="InterPro" id="IPR028987">
    <property type="entry name" value="ATP_synth_B-like_membr_sf"/>
</dbReference>
<reference evidence="20" key="1">
    <citation type="submission" date="2018-06" db="EMBL/GenBank/DDBJ databases">
        <authorList>
            <person name="Zhirakovskaya E."/>
        </authorList>
    </citation>
    <scope>NUCLEOTIDE SEQUENCE</scope>
</reference>
<keyword evidence="15" id="KW-0066">ATP synthesis</keyword>
<comment type="subcellular location">
    <subcellularLocation>
        <location evidence="2">Cell membrane</location>
    </subcellularLocation>
    <subcellularLocation>
        <location evidence="1">Membrane</location>
        <topology evidence="1">Single-pass membrane protein</topology>
    </subcellularLocation>
</comment>
<dbReference type="InterPro" id="IPR000711">
    <property type="entry name" value="ATPase_OSCP/dsu"/>
</dbReference>
<evidence type="ECO:0000256" key="18">
    <source>
        <dbReference type="SAM" id="Coils"/>
    </source>
</evidence>
<keyword evidence="11 19" id="KW-1133">Transmembrane helix</keyword>
<comment type="similarity">
    <text evidence="4">In the C-terminal section; belongs to the ATPase delta chain family.</text>
</comment>
<dbReference type="GO" id="GO:0046961">
    <property type="term" value="F:proton-transporting ATPase activity, rotational mechanism"/>
    <property type="evidence" value="ECO:0007669"/>
    <property type="project" value="TreeGrafter"/>
</dbReference>
<name>A0A3B1D5C5_9ZZZZ</name>
<comment type="function">
    <text evidence="16">This fusion protein includes a component of the F(0) channel (subunit b) and of the F(1) subunit (subunit delta). Two copies of subunit b and one of delta together form the peripheral 'stator' stalk which links F(1) to F(0).</text>
</comment>
<keyword evidence="10" id="KW-0375">Hydrogen ion transport</keyword>
<sequence>MFNFWTFIFEVLNFVAVVYILYRVLFRPVKNILQQREMDIKTVKDEIEKNRKEVAQLRDEYEKGLKELEKVKTGYIEDARVEALKERERIIKEAMEEIETERKKSVRFIRQEKLRALEEIKERVISLSVEMAGKLMSDISDDLLQERLLKMVLERLENLPPEELRRLSEVVKDGSCRAEIYSARPLSSDQIEAIRSSLQEILNCRIDLVDHQDTSLIAGIKLKIDGHILDGTLRGNLDAIAGELKK</sequence>
<keyword evidence="8" id="KW-0138">CF(0)</keyword>
<organism evidence="20">
    <name type="scientific">hydrothermal vent metagenome</name>
    <dbReference type="NCBI Taxonomy" id="652676"/>
    <lineage>
        <taxon>unclassified sequences</taxon>
        <taxon>metagenomes</taxon>
        <taxon>ecological metagenomes</taxon>
    </lineage>
</organism>
<evidence type="ECO:0000256" key="1">
    <source>
        <dbReference type="ARBA" id="ARBA00004167"/>
    </source>
</evidence>
<dbReference type="SUPFAM" id="SSF81573">
    <property type="entry name" value="F1F0 ATP synthase subunit B, membrane domain"/>
    <property type="match status" value="1"/>
</dbReference>
<evidence type="ECO:0000256" key="2">
    <source>
        <dbReference type="ARBA" id="ARBA00004236"/>
    </source>
</evidence>
<evidence type="ECO:0000256" key="8">
    <source>
        <dbReference type="ARBA" id="ARBA00022547"/>
    </source>
</evidence>
<accession>A0A3B1D5C5</accession>
<dbReference type="Pfam" id="PF00430">
    <property type="entry name" value="ATP-synt_B"/>
    <property type="match status" value="1"/>
</dbReference>
<dbReference type="PANTHER" id="PTHR33445:SF2">
    <property type="entry name" value="ATP SYNTHASE SUBUNIT B', CHLOROPLASTIC"/>
    <property type="match status" value="1"/>
</dbReference>
<evidence type="ECO:0000256" key="4">
    <source>
        <dbReference type="ARBA" id="ARBA00010377"/>
    </source>
</evidence>